<dbReference type="FunFam" id="3.30.70.330:FF:000001">
    <property type="entry name" value="50S ribosomal protein L23"/>
    <property type="match status" value="1"/>
</dbReference>
<dbReference type="InterPro" id="IPR012678">
    <property type="entry name" value="Ribosomal_uL23/eL15/eS24_sf"/>
</dbReference>
<dbReference type="InterPro" id="IPR013025">
    <property type="entry name" value="Ribosomal_uL23-like"/>
</dbReference>
<name>A0AAU9ERT5_9BACT</name>
<dbReference type="GO" id="GO:0019843">
    <property type="term" value="F:rRNA binding"/>
    <property type="evidence" value="ECO:0007669"/>
    <property type="project" value="UniProtKB-UniRule"/>
</dbReference>
<evidence type="ECO:0000256" key="4">
    <source>
        <dbReference type="ARBA" id="ARBA00022980"/>
    </source>
</evidence>
<accession>A0AAU9ERT5</accession>
<protein>
    <recommendedName>
        <fullName evidence="6">Large ribosomal subunit protein uL23</fullName>
    </recommendedName>
</protein>
<dbReference type="PANTHER" id="PTHR11620">
    <property type="entry name" value="60S RIBOSOMAL PROTEIN L23A"/>
    <property type="match status" value="1"/>
</dbReference>
<dbReference type="NCBIfam" id="NF004366">
    <property type="entry name" value="PRK05738.3-2"/>
    <property type="match status" value="1"/>
</dbReference>
<dbReference type="Gene3D" id="3.30.70.330">
    <property type="match status" value="1"/>
</dbReference>
<evidence type="ECO:0000256" key="3">
    <source>
        <dbReference type="ARBA" id="ARBA00022884"/>
    </source>
</evidence>
<dbReference type="HAMAP" id="MF_01369_B">
    <property type="entry name" value="Ribosomal_uL23_B"/>
    <property type="match status" value="1"/>
</dbReference>
<proteinExistence type="inferred from homology"/>
<evidence type="ECO:0000256" key="5">
    <source>
        <dbReference type="ARBA" id="ARBA00023274"/>
    </source>
</evidence>
<keyword evidence="5 6" id="KW-0687">Ribonucleoprotein</keyword>
<keyword evidence="2 6" id="KW-0699">rRNA-binding</keyword>
<dbReference type="AlphaFoldDB" id="A0AAU9ERT5"/>
<evidence type="ECO:0000313" key="9">
    <source>
        <dbReference type="Proteomes" id="UP001366166"/>
    </source>
</evidence>
<dbReference type="Pfam" id="PF00276">
    <property type="entry name" value="Ribosomal_L23"/>
    <property type="match status" value="1"/>
</dbReference>
<evidence type="ECO:0000256" key="2">
    <source>
        <dbReference type="ARBA" id="ARBA00022730"/>
    </source>
</evidence>
<evidence type="ECO:0000256" key="1">
    <source>
        <dbReference type="ARBA" id="ARBA00006700"/>
    </source>
</evidence>
<comment type="subunit">
    <text evidence="6">Part of the 50S ribosomal subunit. Contacts protein L29, and trigger factor when it is bound to the ribosome.</text>
</comment>
<dbReference type="NCBIfam" id="NF004359">
    <property type="entry name" value="PRK05738.1-3"/>
    <property type="match status" value="1"/>
</dbReference>
<comment type="function">
    <text evidence="6">One of the early assembly proteins it binds 23S rRNA. One of the proteins that surrounds the polypeptide exit tunnel on the outside of the ribosome. Forms the main docking site for trigger factor binding to the ribosome.</text>
</comment>
<keyword evidence="3 6" id="KW-0694">RNA-binding</keyword>
<dbReference type="EMBL" id="AP028679">
    <property type="protein sequence ID" value="BEQ16541.1"/>
    <property type="molecule type" value="Genomic_DNA"/>
</dbReference>
<evidence type="ECO:0000256" key="6">
    <source>
        <dbReference type="HAMAP-Rule" id="MF_01369"/>
    </source>
</evidence>
<organism evidence="8 9">
    <name type="scientific">Desulfoferula mesophila</name>
    <dbReference type="NCBI Taxonomy" id="3058419"/>
    <lineage>
        <taxon>Bacteria</taxon>
        <taxon>Pseudomonadati</taxon>
        <taxon>Thermodesulfobacteriota</taxon>
        <taxon>Desulfarculia</taxon>
        <taxon>Desulfarculales</taxon>
        <taxon>Desulfarculaceae</taxon>
        <taxon>Desulfoferula</taxon>
    </lineage>
</organism>
<dbReference type="Proteomes" id="UP001366166">
    <property type="component" value="Chromosome"/>
</dbReference>
<dbReference type="NCBIfam" id="NF004363">
    <property type="entry name" value="PRK05738.2-4"/>
    <property type="match status" value="1"/>
</dbReference>
<dbReference type="GO" id="GO:0006412">
    <property type="term" value="P:translation"/>
    <property type="evidence" value="ECO:0007669"/>
    <property type="project" value="UniProtKB-UniRule"/>
</dbReference>
<dbReference type="PROSITE" id="PS00050">
    <property type="entry name" value="RIBOSOMAL_L23"/>
    <property type="match status" value="1"/>
</dbReference>
<comment type="similarity">
    <text evidence="1 6 7">Belongs to the universal ribosomal protein uL23 family.</text>
</comment>
<keyword evidence="4 6" id="KW-0689">Ribosomal protein</keyword>
<sequence>MKNLREVIRRPLVTEKGTIVKELGNQLLFEVDKRATKVEIRQAVEQLFEVKVLKVRTTSCTGKNKRMGKIMGRRSDWKKAYVTLAPGHSVEFFEGA</sequence>
<evidence type="ECO:0000256" key="7">
    <source>
        <dbReference type="RuleBase" id="RU003934"/>
    </source>
</evidence>
<keyword evidence="9" id="KW-1185">Reference proteome</keyword>
<dbReference type="InterPro" id="IPR012677">
    <property type="entry name" value="Nucleotide-bd_a/b_plait_sf"/>
</dbReference>
<dbReference type="GO" id="GO:1990904">
    <property type="term" value="C:ribonucleoprotein complex"/>
    <property type="evidence" value="ECO:0007669"/>
    <property type="project" value="UniProtKB-KW"/>
</dbReference>
<gene>
    <name evidence="6 8" type="primary">rplW</name>
    <name evidence="8" type="ORF">FAK_36070</name>
</gene>
<reference evidence="9" key="1">
    <citation type="journal article" date="2023" name="Arch. Microbiol.">
        <title>Desulfoferula mesophilus gen. nov. sp. nov., a mesophilic sulfate-reducing bacterium isolated from a brackish lake sediment.</title>
        <authorList>
            <person name="Watanabe T."/>
            <person name="Yabe T."/>
            <person name="Tsuji J.M."/>
            <person name="Fukui M."/>
        </authorList>
    </citation>
    <scope>NUCLEOTIDE SEQUENCE [LARGE SCALE GENOMIC DNA]</scope>
    <source>
        <strain evidence="9">12FAK</strain>
    </source>
</reference>
<dbReference type="GO" id="GO:0003735">
    <property type="term" value="F:structural constituent of ribosome"/>
    <property type="evidence" value="ECO:0007669"/>
    <property type="project" value="InterPro"/>
</dbReference>
<dbReference type="KEGG" id="dmp:FAK_36070"/>
<evidence type="ECO:0000313" key="8">
    <source>
        <dbReference type="EMBL" id="BEQ16541.1"/>
    </source>
</evidence>
<dbReference type="SUPFAM" id="SSF54189">
    <property type="entry name" value="Ribosomal proteins S24e, L23 and L15e"/>
    <property type="match status" value="1"/>
</dbReference>
<dbReference type="InterPro" id="IPR001014">
    <property type="entry name" value="Ribosomal_uL23_CS"/>
</dbReference>
<dbReference type="RefSeq" id="WP_338602510.1">
    <property type="nucleotide sequence ID" value="NZ_AP028679.1"/>
</dbReference>
<dbReference type="GO" id="GO:0005840">
    <property type="term" value="C:ribosome"/>
    <property type="evidence" value="ECO:0007669"/>
    <property type="project" value="UniProtKB-KW"/>
</dbReference>